<dbReference type="InterPro" id="IPR007329">
    <property type="entry name" value="FMN-bd"/>
</dbReference>
<evidence type="ECO:0000256" key="17">
    <source>
        <dbReference type="PIRNR" id="PIRNR009437"/>
    </source>
</evidence>
<keyword evidence="19" id="KW-0560">Oxidoreductase</keyword>
<reference evidence="19 20" key="1">
    <citation type="submission" date="2018-10" db="EMBL/GenBank/DDBJ databases">
        <title>Butyricimonas faecalis sp. nov., isolated from human faeces and emended description of the genus Butyricimonas.</title>
        <authorList>
            <person name="Le Roy T."/>
            <person name="Van der Smissen P."/>
            <person name="Paquot A."/>
            <person name="Delzenne N."/>
            <person name="Muccioli G."/>
            <person name="Collet J.-F."/>
            <person name="Cani P.D."/>
        </authorList>
    </citation>
    <scope>NUCLEOTIDE SEQUENCE [LARGE SCALE GENOMIC DNA]</scope>
    <source>
        <strain evidence="19 20">H184</strain>
    </source>
</reference>
<keyword evidence="2 16" id="KW-1003">Cell membrane</keyword>
<keyword evidence="20" id="KW-1185">Reference proteome</keyword>
<keyword evidence="1 16" id="KW-0813">Transport</keyword>
<feature type="transmembrane region" description="Helical" evidence="16">
    <location>
        <begin position="7"/>
        <end position="31"/>
    </location>
</feature>
<dbReference type="EC" id="7.2.1.1" evidence="16 17"/>
<sequence>MNKQGNTYTFIYSIVLVVVVAAILAIVSLSLKPYQDENIENEKRQNILSSVNVSSTPETSAELFNKIITKQFILNYKGEAIEGNAFAVDIPTEGKKLQKALKNPELQKALKDGQLLSETIKDDKALADIKFPVFVADVDGAIKYVLPTYGVGLWGPVWGYISLNEDKNTVYGVLFDHKGETPGLGAEITQPFFQKQFSGKTIFENSSLKAITVKKGGNATGAHEVDGISGGTITSKAVETMIADYLKCYEQFLKQIQ</sequence>
<keyword evidence="12 16" id="KW-0406">Ion transport</keyword>
<keyword evidence="3" id="KW-0997">Cell inner membrane</keyword>
<evidence type="ECO:0000256" key="13">
    <source>
        <dbReference type="ARBA" id="ARBA00023075"/>
    </source>
</evidence>
<dbReference type="Pfam" id="PF04205">
    <property type="entry name" value="FMN_bind"/>
    <property type="match status" value="1"/>
</dbReference>
<dbReference type="KEGG" id="buy:D8S85_02865"/>
<keyword evidence="15 16" id="KW-0739">Sodium transport</keyword>
<evidence type="ECO:0000313" key="20">
    <source>
        <dbReference type="Proteomes" id="UP000270673"/>
    </source>
</evidence>
<keyword evidence="14 16" id="KW-0472">Membrane</keyword>
<comment type="catalytic activity">
    <reaction evidence="16 17">
        <text>a ubiquinone + n Na(+)(in) + NADH + H(+) = a ubiquinol + n Na(+)(out) + NAD(+)</text>
        <dbReference type="Rhea" id="RHEA:47748"/>
        <dbReference type="Rhea" id="RHEA-COMP:9565"/>
        <dbReference type="Rhea" id="RHEA-COMP:9566"/>
        <dbReference type="ChEBI" id="CHEBI:15378"/>
        <dbReference type="ChEBI" id="CHEBI:16389"/>
        <dbReference type="ChEBI" id="CHEBI:17976"/>
        <dbReference type="ChEBI" id="CHEBI:29101"/>
        <dbReference type="ChEBI" id="CHEBI:57540"/>
        <dbReference type="ChEBI" id="CHEBI:57945"/>
        <dbReference type="EC" id="7.2.1.1"/>
    </reaction>
</comment>
<keyword evidence="6 16" id="KW-0288">FMN</keyword>
<protein>
    <recommendedName>
        <fullName evidence="16 17">Na(+)-translocating NADH-quinone reductase subunit C</fullName>
        <shortName evidence="16 17">Na(+)-NQR subunit C</shortName>
        <shortName evidence="16 17">Na(+)-translocating NQR subunit C</shortName>
        <ecNumber evidence="16 17">7.2.1.1</ecNumber>
    </recommendedName>
    <alternativeName>
        <fullName evidence="16 17">NQR complex subunit C</fullName>
    </alternativeName>
    <alternativeName>
        <fullName evidence="16 17">NQR-1 subunit C</fullName>
    </alternativeName>
</protein>
<comment type="function">
    <text evidence="16">NQR complex catalyzes the reduction of ubiquinone-1 to ubiquinol by two successive reactions, coupled with the transport of Na(+) ions from the cytoplasm to the periplasm. NqrA to NqrE are probably involved in the second step, the conversion of ubisemiquinone to ubiquinol.</text>
</comment>
<dbReference type="RefSeq" id="WP_106624747.1">
    <property type="nucleotide sequence ID" value="NZ_CP032819.1"/>
</dbReference>
<keyword evidence="11 16" id="KW-0915">Sodium</keyword>
<dbReference type="SMART" id="SM00900">
    <property type="entry name" value="FMN_bind"/>
    <property type="match status" value="1"/>
</dbReference>
<evidence type="ECO:0000256" key="16">
    <source>
        <dbReference type="HAMAP-Rule" id="MF_00427"/>
    </source>
</evidence>
<dbReference type="Proteomes" id="UP000270673">
    <property type="component" value="Chromosome"/>
</dbReference>
<dbReference type="PANTHER" id="PTHR37838">
    <property type="entry name" value="NA(+)-TRANSLOCATING NADH-QUINONE REDUCTASE SUBUNIT C"/>
    <property type="match status" value="1"/>
</dbReference>
<keyword evidence="9 16" id="KW-1133">Transmembrane helix</keyword>
<dbReference type="GO" id="GO:0016655">
    <property type="term" value="F:oxidoreductase activity, acting on NAD(P)H, quinone or similar compound as acceptor"/>
    <property type="evidence" value="ECO:0007669"/>
    <property type="project" value="UniProtKB-UniRule"/>
</dbReference>
<keyword evidence="8 16" id="KW-1278">Translocase</keyword>
<feature type="domain" description="FMN-binding" evidence="18">
    <location>
        <begin position="152"/>
        <end position="249"/>
    </location>
</feature>
<evidence type="ECO:0000256" key="9">
    <source>
        <dbReference type="ARBA" id="ARBA00022989"/>
    </source>
</evidence>
<dbReference type="PIRSF" id="PIRSF009437">
    <property type="entry name" value="NQR-1_subunit_C"/>
    <property type="match status" value="1"/>
</dbReference>
<evidence type="ECO:0000259" key="18">
    <source>
        <dbReference type="SMART" id="SM00900"/>
    </source>
</evidence>
<evidence type="ECO:0000256" key="5">
    <source>
        <dbReference type="ARBA" id="ARBA00022630"/>
    </source>
</evidence>
<name>A0A3S9VQ12_9BACT</name>
<comment type="subunit">
    <text evidence="16 17">Composed of six subunits; NqrA, NqrB, NqrC, NqrD, NqrE and NqrF.</text>
</comment>
<evidence type="ECO:0000256" key="6">
    <source>
        <dbReference type="ARBA" id="ARBA00022643"/>
    </source>
</evidence>
<evidence type="ECO:0000256" key="12">
    <source>
        <dbReference type="ARBA" id="ARBA00023065"/>
    </source>
</evidence>
<evidence type="ECO:0000256" key="11">
    <source>
        <dbReference type="ARBA" id="ARBA00023053"/>
    </source>
</evidence>
<gene>
    <name evidence="16 19" type="primary">nqrC</name>
    <name evidence="19" type="ORF">D8S85_02865</name>
</gene>
<keyword evidence="5 16" id="KW-0285">Flavoprotein</keyword>
<feature type="modified residue" description="FMN phosphoryl threonine" evidence="16">
    <location>
        <position position="232"/>
    </location>
</feature>
<keyword evidence="10 16" id="KW-0520">NAD</keyword>
<dbReference type="GO" id="GO:0010181">
    <property type="term" value="F:FMN binding"/>
    <property type="evidence" value="ECO:0007669"/>
    <property type="project" value="UniProtKB-UniRule"/>
</dbReference>
<evidence type="ECO:0000256" key="7">
    <source>
        <dbReference type="ARBA" id="ARBA00022692"/>
    </source>
</evidence>
<comment type="subcellular location">
    <subcellularLocation>
        <location evidence="16">Cell membrane</location>
        <topology evidence="16">Single-pass membrane protein</topology>
    </subcellularLocation>
</comment>
<dbReference type="AlphaFoldDB" id="A0A3S9VQ12"/>
<dbReference type="GO" id="GO:0006814">
    <property type="term" value="P:sodium ion transport"/>
    <property type="evidence" value="ECO:0007669"/>
    <property type="project" value="UniProtKB-UniRule"/>
</dbReference>
<dbReference type="PANTHER" id="PTHR37838:SF1">
    <property type="entry name" value="NA(+)-TRANSLOCATING NADH-QUINONE REDUCTASE SUBUNIT C"/>
    <property type="match status" value="1"/>
</dbReference>
<evidence type="ECO:0000256" key="15">
    <source>
        <dbReference type="ARBA" id="ARBA00023201"/>
    </source>
</evidence>
<accession>A0A3S9VQ12</accession>
<evidence type="ECO:0000256" key="1">
    <source>
        <dbReference type="ARBA" id="ARBA00022448"/>
    </source>
</evidence>
<dbReference type="GO" id="GO:0005886">
    <property type="term" value="C:plasma membrane"/>
    <property type="evidence" value="ECO:0007669"/>
    <property type="project" value="UniProtKB-SubCell"/>
</dbReference>
<comment type="cofactor">
    <cofactor evidence="16 17">
        <name>FMN</name>
        <dbReference type="ChEBI" id="CHEBI:58210"/>
    </cofactor>
</comment>
<evidence type="ECO:0000256" key="14">
    <source>
        <dbReference type="ARBA" id="ARBA00023136"/>
    </source>
</evidence>
<dbReference type="OrthoDB" id="9813828at2"/>
<evidence type="ECO:0000256" key="4">
    <source>
        <dbReference type="ARBA" id="ARBA00022553"/>
    </source>
</evidence>
<proteinExistence type="inferred from homology"/>
<evidence type="ECO:0000313" key="19">
    <source>
        <dbReference type="EMBL" id="AZS28595.1"/>
    </source>
</evidence>
<keyword evidence="7 16" id="KW-0812">Transmembrane</keyword>
<evidence type="ECO:0000256" key="10">
    <source>
        <dbReference type="ARBA" id="ARBA00023027"/>
    </source>
</evidence>
<evidence type="ECO:0000256" key="3">
    <source>
        <dbReference type="ARBA" id="ARBA00022519"/>
    </source>
</evidence>
<organism evidence="19 20">
    <name type="scientific">Butyricimonas faecalis</name>
    <dbReference type="NCBI Taxonomy" id="2093856"/>
    <lineage>
        <taxon>Bacteria</taxon>
        <taxon>Pseudomonadati</taxon>
        <taxon>Bacteroidota</taxon>
        <taxon>Bacteroidia</taxon>
        <taxon>Bacteroidales</taxon>
        <taxon>Odoribacteraceae</taxon>
        <taxon>Butyricimonas</taxon>
    </lineage>
</organism>
<comment type="similarity">
    <text evidence="16 17">Belongs to the NqrC family.</text>
</comment>
<evidence type="ECO:0000256" key="8">
    <source>
        <dbReference type="ARBA" id="ARBA00022967"/>
    </source>
</evidence>
<keyword evidence="13 16" id="KW-0830">Ubiquinone</keyword>
<dbReference type="NCBIfam" id="TIGR01938">
    <property type="entry name" value="nqrC"/>
    <property type="match status" value="1"/>
</dbReference>
<dbReference type="InterPro" id="IPR010204">
    <property type="entry name" value="NqrC"/>
</dbReference>
<dbReference type="HAMAP" id="MF_00427">
    <property type="entry name" value="NqrC"/>
    <property type="match status" value="1"/>
</dbReference>
<keyword evidence="4 16" id="KW-0597">Phosphoprotein</keyword>
<evidence type="ECO:0000256" key="2">
    <source>
        <dbReference type="ARBA" id="ARBA00022475"/>
    </source>
</evidence>
<dbReference type="EMBL" id="CP032819">
    <property type="protein sequence ID" value="AZS28595.1"/>
    <property type="molecule type" value="Genomic_DNA"/>
</dbReference>
<comment type="caution">
    <text evidence="16">Lacks conserved residue(s) required for the propagation of feature annotation.</text>
</comment>